<evidence type="ECO:0000256" key="7">
    <source>
        <dbReference type="SAM" id="Phobius"/>
    </source>
</evidence>
<comment type="subcellular location">
    <subcellularLocation>
        <location evidence="1">Membrane</location>
        <topology evidence="1">Multi-pass membrane protein</topology>
    </subcellularLocation>
</comment>
<dbReference type="Pfam" id="PF12698">
    <property type="entry name" value="ABC2_membrane_3"/>
    <property type="match status" value="1"/>
</dbReference>
<name>A0ABQ6IX68_9MICO</name>
<feature type="transmembrane region" description="Helical" evidence="7">
    <location>
        <begin position="54"/>
        <end position="78"/>
    </location>
</feature>
<gene>
    <name evidence="9" type="ORF">GCM10025883_37770</name>
</gene>
<dbReference type="InterPro" id="IPR051784">
    <property type="entry name" value="Nod_factor_ABC_transporter"/>
</dbReference>
<evidence type="ECO:0000313" key="9">
    <source>
        <dbReference type="EMBL" id="GMA41732.1"/>
    </source>
</evidence>
<keyword evidence="5" id="KW-0046">Antibiotic resistance</keyword>
<feature type="transmembrane region" description="Helical" evidence="7">
    <location>
        <begin position="233"/>
        <end position="252"/>
    </location>
</feature>
<feature type="transmembrane region" description="Helical" evidence="7">
    <location>
        <begin position="99"/>
        <end position="125"/>
    </location>
</feature>
<evidence type="ECO:0000256" key="1">
    <source>
        <dbReference type="ARBA" id="ARBA00004141"/>
    </source>
</evidence>
<keyword evidence="2 7" id="KW-0812">Transmembrane</keyword>
<feature type="transmembrane region" description="Helical" evidence="7">
    <location>
        <begin position="21"/>
        <end position="42"/>
    </location>
</feature>
<dbReference type="PANTHER" id="PTHR43229:SF2">
    <property type="entry name" value="NODULATION PROTEIN J"/>
    <property type="match status" value="1"/>
</dbReference>
<dbReference type="InterPro" id="IPR013525">
    <property type="entry name" value="ABC2_TM"/>
</dbReference>
<dbReference type="PIRSF" id="PIRSF006648">
    <property type="entry name" value="DrrB"/>
    <property type="match status" value="1"/>
</dbReference>
<accession>A0ABQ6IX68</accession>
<dbReference type="InterPro" id="IPR047817">
    <property type="entry name" value="ABC2_TM_bact-type"/>
</dbReference>
<feature type="transmembrane region" description="Helical" evidence="7">
    <location>
        <begin position="169"/>
        <end position="188"/>
    </location>
</feature>
<dbReference type="InterPro" id="IPR000412">
    <property type="entry name" value="ABC_2_transport"/>
</dbReference>
<comment type="caution">
    <text evidence="9">The sequence shown here is derived from an EMBL/GenBank/DDBJ whole genome shotgun (WGS) entry which is preliminary data.</text>
</comment>
<evidence type="ECO:0000259" key="8">
    <source>
        <dbReference type="PROSITE" id="PS51012"/>
    </source>
</evidence>
<keyword evidence="10" id="KW-1185">Reference proteome</keyword>
<organism evidence="9 10">
    <name type="scientific">Mobilicoccus caccae</name>
    <dbReference type="NCBI Taxonomy" id="1859295"/>
    <lineage>
        <taxon>Bacteria</taxon>
        <taxon>Bacillati</taxon>
        <taxon>Actinomycetota</taxon>
        <taxon>Actinomycetes</taxon>
        <taxon>Micrococcales</taxon>
        <taxon>Dermatophilaceae</taxon>
        <taxon>Mobilicoccus</taxon>
    </lineage>
</organism>
<evidence type="ECO:0000313" key="10">
    <source>
        <dbReference type="Proteomes" id="UP001157126"/>
    </source>
</evidence>
<evidence type="ECO:0000256" key="5">
    <source>
        <dbReference type="ARBA" id="ARBA00023251"/>
    </source>
</evidence>
<reference evidence="10" key="1">
    <citation type="journal article" date="2019" name="Int. J. Syst. Evol. Microbiol.">
        <title>The Global Catalogue of Microorganisms (GCM) 10K type strain sequencing project: providing services to taxonomists for standard genome sequencing and annotation.</title>
        <authorList>
            <consortium name="The Broad Institute Genomics Platform"/>
            <consortium name="The Broad Institute Genome Sequencing Center for Infectious Disease"/>
            <person name="Wu L."/>
            <person name="Ma J."/>
        </authorList>
    </citation>
    <scope>NUCLEOTIDE SEQUENCE [LARGE SCALE GENOMIC DNA]</scope>
    <source>
        <strain evidence="10">NBRC 113072</strain>
    </source>
</reference>
<keyword evidence="3 7" id="KW-1133">Transmembrane helix</keyword>
<dbReference type="Proteomes" id="UP001157126">
    <property type="component" value="Unassembled WGS sequence"/>
</dbReference>
<evidence type="ECO:0000256" key="4">
    <source>
        <dbReference type="ARBA" id="ARBA00023136"/>
    </source>
</evidence>
<evidence type="ECO:0000256" key="6">
    <source>
        <dbReference type="SAM" id="MobiDB-lite"/>
    </source>
</evidence>
<dbReference type="PROSITE" id="PS51012">
    <property type="entry name" value="ABC_TM2"/>
    <property type="match status" value="1"/>
</dbReference>
<dbReference type="RefSeq" id="WP_284305254.1">
    <property type="nucleotide sequence ID" value="NZ_BSUO01000001.1"/>
</dbReference>
<feature type="domain" description="ABC transmembrane type-2" evidence="8">
    <location>
        <begin position="22"/>
        <end position="255"/>
    </location>
</feature>
<proteinExistence type="predicted"/>
<protein>
    <submittedName>
        <fullName evidence="9">Transport permease protein</fullName>
    </submittedName>
</protein>
<feature type="region of interest" description="Disordered" evidence="6">
    <location>
        <begin position="275"/>
        <end position="295"/>
    </location>
</feature>
<feature type="transmembrane region" description="Helical" evidence="7">
    <location>
        <begin position="137"/>
        <end position="157"/>
    </location>
</feature>
<keyword evidence="4 7" id="KW-0472">Membrane</keyword>
<sequence>MLTDVLRNGLSRGIIEFRQSFGLVFHYLFFPMIALVVMYFLRGIDVQGSSLGSYSVPGILAMNIVFTGVMGLATNLIAEREDGTLMRAKSIPYGIHSYLVGKVGNQIALTVLTFAFVLVVAAIMYPDLLDANLRNTVSLLWLLPLGLMATLPFGAILGSSIRNPRNLSFVSLGLMGLVSVSGVFYPLAGQPQWMQVAGQCSPIYWLGLAIRSTMLNDAAVAAEIGQSWWTAQIHMVLGAWSFIGVLLAVFVLRRGARRQAGSRIPRQIVRAERLPDEVVPSESSTPPADRTLQPG</sequence>
<dbReference type="EMBL" id="BSUO01000001">
    <property type="protein sequence ID" value="GMA41732.1"/>
    <property type="molecule type" value="Genomic_DNA"/>
</dbReference>
<dbReference type="PANTHER" id="PTHR43229">
    <property type="entry name" value="NODULATION PROTEIN J"/>
    <property type="match status" value="1"/>
</dbReference>
<evidence type="ECO:0000256" key="2">
    <source>
        <dbReference type="ARBA" id="ARBA00022692"/>
    </source>
</evidence>
<evidence type="ECO:0000256" key="3">
    <source>
        <dbReference type="ARBA" id="ARBA00022989"/>
    </source>
</evidence>